<comment type="catalytic activity">
    <reaction evidence="1">
        <text>ATP + protein L-histidine = ADP + protein N-phospho-L-histidine.</text>
        <dbReference type="EC" id="2.7.13.3"/>
    </reaction>
</comment>
<dbReference type="Proteomes" id="UP000621492">
    <property type="component" value="Unassembled WGS sequence"/>
</dbReference>
<evidence type="ECO:0000256" key="8">
    <source>
        <dbReference type="ARBA" id="ARBA00022741"/>
    </source>
</evidence>
<dbReference type="AlphaFoldDB" id="A0A9W5TYU2"/>
<dbReference type="InterPro" id="IPR033463">
    <property type="entry name" value="sCache_3"/>
</dbReference>
<dbReference type="RefSeq" id="WP_155554456.1">
    <property type="nucleotide sequence ID" value="NZ_BMJD01000023.1"/>
</dbReference>
<evidence type="ECO:0000256" key="4">
    <source>
        <dbReference type="ARBA" id="ARBA00022475"/>
    </source>
</evidence>
<evidence type="ECO:0000256" key="5">
    <source>
        <dbReference type="ARBA" id="ARBA00022553"/>
    </source>
</evidence>
<keyword evidence="9 16" id="KW-0418">Kinase</keyword>
<keyword evidence="11 14" id="KW-1133">Transmembrane helix</keyword>
<feature type="transmembrane region" description="Helical" evidence="14">
    <location>
        <begin position="185"/>
        <end position="207"/>
    </location>
</feature>
<dbReference type="InterPro" id="IPR016120">
    <property type="entry name" value="Sig_transdc_His_kin_SpoOB"/>
</dbReference>
<keyword evidence="17" id="KW-1185">Reference proteome</keyword>
<dbReference type="PANTHER" id="PTHR43547:SF3">
    <property type="entry name" value="SENSOR PROTEIN CITS"/>
    <property type="match status" value="1"/>
</dbReference>
<keyword evidence="6" id="KW-0808">Transferase</keyword>
<evidence type="ECO:0000256" key="7">
    <source>
        <dbReference type="ARBA" id="ARBA00022692"/>
    </source>
</evidence>
<dbReference type="SMART" id="SM00387">
    <property type="entry name" value="HATPase_c"/>
    <property type="match status" value="1"/>
</dbReference>
<evidence type="ECO:0000256" key="13">
    <source>
        <dbReference type="ARBA" id="ARBA00023136"/>
    </source>
</evidence>
<dbReference type="GO" id="GO:0006355">
    <property type="term" value="P:regulation of DNA-templated transcription"/>
    <property type="evidence" value="ECO:0007669"/>
    <property type="project" value="InterPro"/>
</dbReference>
<dbReference type="PANTHER" id="PTHR43547">
    <property type="entry name" value="TWO-COMPONENT HISTIDINE KINASE"/>
    <property type="match status" value="1"/>
</dbReference>
<dbReference type="PRINTS" id="PR00344">
    <property type="entry name" value="BCTRLSENSOR"/>
</dbReference>
<evidence type="ECO:0000256" key="2">
    <source>
        <dbReference type="ARBA" id="ARBA00004651"/>
    </source>
</evidence>
<feature type="domain" description="Histidine kinase" evidence="15">
    <location>
        <begin position="348"/>
        <end position="542"/>
    </location>
</feature>
<dbReference type="InterPro" id="IPR013767">
    <property type="entry name" value="PAS_fold"/>
</dbReference>
<evidence type="ECO:0000256" key="11">
    <source>
        <dbReference type="ARBA" id="ARBA00022989"/>
    </source>
</evidence>
<comment type="caution">
    <text evidence="16">The sequence shown here is derived from an EMBL/GenBank/DDBJ whole genome shotgun (WGS) entry which is preliminary data.</text>
</comment>
<evidence type="ECO:0000256" key="9">
    <source>
        <dbReference type="ARBA" id="ARBA00022777"/>
    </source>
</evidence>
<proteinExistence type="predicted"/>
<dbReference type="Gene3D" id="1.10.287.130">
    <property type="match status" value="1"/>
</dbReference>
<dbReference type="InterPro" id="IPR005467">
    <property type="entry name" value="His_kinase_dom"/>
</dbReference>
<reference evidence="16" key="2">
    <citation type="submission" date="2020-09" db="EMBL/GenBank/DDBJ databases">
        <authorList>
            <person name="Sun Q."/>
            <person name="Zhou Y."/>
        </authorList>
    </citation>
    <scope>NUCLEOTIDE SEQUENCE</scope>
    <source>
        <strain evidence="16">CGMCC 1.15454</strain>
    </source>
</reference>
<dbReference type="Gene3D" id="3.30.565.10">
    <property type="entry name" value="Histidine kinase-like ATPase, C-terminal domain"/>
    <property type="match status" value="1"/>
</dbReference>
<dbReference type="InterPro" id="IPR003594">
    <property type="entry name" value="HATPase_dom"/>
</dbReference>
<reference evidence="16" key="1">
    <citation type="journal article" date="2014" name="Int. J. Syst. Evol. Microbiol.">
        <title>Complete genome sequence of Corynebacterium casei LMG S-19264T (=DSM 44701T), isolated from a smear-ripened cheese.</title>
        <authorList>
            <consortium name="US DOE Joint Genome Institute (JGI-PGF)"/>
            <person name="Walter F."/>
            <person name="Albersmeier A."/>
            <person name="Kalinowski J."/>
            <person name="Ruckert C."/>
        </authorList>
    </citation>
    <scope>NUCLEOTIDE SEQUENCE</scope>
    <source>
        <strain evidence="16">CGMCC 1.15454</strain>
    </source>
</reference>
<feature type="transmembrane region" description="Helical" evidence="14">
    <location>
        <begin position="20"/>
        <end position="41"/>
    </location>
</feature>
<dbReference type="Gene3D" id="3.30.450.20">
    <property type="entry name" value="PAS domain"/>
    <property type="match status" value="2"/>
</dbReference>
<dbReference type="GO" id="GO:0005886">
    <property type="term" value="C:plasma membrane"/>
    <property type="evidence" value="ECO:0007669"/>
    <property type="project" value="UniProtKB-SubCell"/>
</dbReference>
<dbReference type="CDD" id="cd18773">
    <property type="entry name" value="PDC1_HK_sensor"/>
    <property type="match status" value="1"/>
</dbReference>
<dbReference type="InterPro" id="IPR035965">
    <property type="entry name" value="PAS-like_dom_sf"/>
</dbReference>
<evidence type="ECO:0000259" key="15">
    <source>
        <dbReference type="PROSITE" id="PS50109"/>
    </source>
</evidence>
<protein>
    <recommendedName>
        <fullName evidence="3">histidine kinase</fullName>
        <ecNumber evidence="3">2.7.13.3</ecNumber>
    </recommendedName>
</protein>
<dbReference type="SUPFAM" id="SSF55890">
    <property type="entry name" value="Sporulation response regulatory protein Spo0B"/>
    <property type="match status" value="1"/>
</dbReference>
<keyword evidence="8" id="KW-0547">Nucleotide-binding</keyword>
<evidence type="ECO:0000256" key="12">
    <source>
        <dbReference type="ARBA" id="ARBA00023012"/>
    </source>
</evidence>
<sequence>MIHTSKKPVIHPKIKFNLKLKMIALISLLIIGIFVIFGLFLRSFISTTMEDQIGKRALSVAQSVANIPEIKQAFQLEDPASVIQQIVTPIQQDTEAEFIVVGNREGIRYSHPEANQIGKKMIGGDNERALLKGESYISKRVGSLGLSIRGKVPVFADNGEIIGVVSVGFLNHDVQGIIKNQSKSLWLTLVAITLLGIIGAIFISNYLKKLLSDMEPEEISDLLVQKEAILQSTHEGIIAVNEKGTITMMNVAAQWILFKQIDQDNQFLGRPIKELLRHTDLFTVLQHGESHYNREMVLGENIVLVNRMPIYQDKRIVGAVSTFRKKTELAHLTNELMQIKQFANAQRAQTHEFSNKLYTILGLLQLDQKQEAIDFIKKENNVQQEWSQFLLDHVADPMIHGLLQGKFNQANELGITMSVDPDSQLAYCFNGEKQDALLTALGNLIENAMEAVRNIEGKRVISIFFTDIGEDVLIEIEDSGPGIAKEDAAHIFEQGFSTKTGSHRGTGLPLSNRMLQDIGGAIMLEDGELGGACFVIILPKDKGEDKNE</sequence>
<keyword evidence="10" id="KW-0067">ATP-binding</keyword>
<dbReference type="Pfam" id="PF00989">
    <property type="entry name" value="PAS"/>
    <property type="match status" value="1"/>
</dbReference>
<accession>A0A9W5TYU2</accession>
<dbReference type="GO" id="GO:0005524">
    <property type="term" value="F:ATP binding"/>
    <property type="evidence" value="ECO:0007669"/>
    <property type="project" value="UniProtKB-KW"/>
</dbReference>
<dbReference type="SUPFAM" id="SSF55874">
    <property type="entry name" value="ATPase domain of HSP90 chaperone/DNA topoisomerase II/histidine kinase"/>
    <property type="match status" value="1"/>
</dbReference>
<dbReference type="PROSITE" id="PS50109">
    <property type="entry name" value="HIS_KIN"/>
    <property type="match status" value="1"/>
</dbReference>
<dbReference type="GO" id="GO:0000155">
    <property type="term" value="F:phosphorelay sensor kinase activity"/>
    <property type="evidence" value="ECO:0007669"/>
    <property type="project" value="InterPro"/>
</dbReference>
<dbReference type="InterPro" id="IPR036890">
    <property type="entry name" value="HATPase_C_sf"/>
</dbReference>
<keyword evidence="13 14" id="KW-0472">Membrane</keyword>
<evidence type="ECO:0000256" key="1">
    <source>
        <dbReference type="ARBA" id="ARBA00000085"/>
    </source>
</evidence>
<name>A0A9W5TYU2_9BACI</name>
<dbReference type="SUPFAM" id="SSF103190">
    <property type="entry name" value="Sensory domain-like"/>
    <property type="match status" value="1"/>
</dbReference>
<evidence type="ECO:0000256" key="6">
    <source>
        <dbReference type="ARBA" id="ARBA00022679"/>
    </source>
</evidence>
<evidence type="ECO:0000256" key="10">
    <source>
        <dbReference type="ARBA" id="ARBA00022840"/>
    </source>
</evidence>
<dbReference type="SUPFAM" id="SSF55785">
    <property type="entry name" value="PYP-like sensor domain (PAS domain)"/>
    <property type="match status" value="1"/>
</dbReference>
<keyword evidence="12" id="KW-0902">Two-component regulatory system</keyword>
<keyword evidence="4" id="KW-1003">Cell membrane</keyword>
<dbReference type="InterPro" id="IPR029151">
    <property type="entry name" value="Sensor-like_sf"/>
</dbReference>
<evidence type="ECO:0000256" key="14">
    <source>
        <dbReference type="SAM" id="Phobius"/>
    </source>
</evidence>
<dbReference type="FunFam" id="3.30.450.20:FF:000018">
    <property type="entry name" value="Sensor histidine kinase DcuS"/>
    <property type="match status" value="1"/>
</dbReference>
<dbReference type="EC" id="2.7.13.3" evidence="3"/>
<keyword evidence="5" id="KW-0597">Phosphoprotein</keyword>
<dbReference type="EMBL" id="BMJD01000023">
    <property type="protein sequence ID" value="GGB48671.1"/>
    <property type="molecule type" value="Genomic_DNA"/>
</dbReference>
<evidence type="ECO:0000313" key="16">
    <source>
        <dbReference type="EMBL" id="GGB48671.1"/>
    </source>
</evidence>
<evidence type="ECO:0000313" key="17">
    <source>
        <dbReference type="Proteomes" id="UP000621492"/>
    </source>
</evidence>
<organism evidence="16 17">
    <name type="scientific">Lentibacillus populi</name>
    <dbReference type="NCBI Taxonomy" id="1827502"/>
    <lineage>
        <taxon>Bacteria</taxon>
        <taxon>Bacillati</taxon>
        <taxon>Bacillota</taxon>
        <taxon>Bacilli</taxon>
        <taxon>Bacillales</taxon>
        <taxon>Bacillaceae</taxon>
        <taxon>Lentibacillus</taxon>
    </lineage>
</organism>
<evidence type="ECO:0000256" key="3">
    <source>
        <dbReference type="ARBA" id="ARBA00012438"/>
    </source>
</evidence>
<keyword evidence="7 14" id="KW-0812">Transmembrane</keyword>
<dbReference type="Pfam" id="PF02518">
    <property type="entry name" value="HATPase_c"/>
    <property type="match status" value="1"/>
</dbReference>
<dbReference type="InterPro" id="IPR004358">
    <property type="entry name" value="Sig_transdc_His_kin-like_C"/>
</dbReference>
<comment type="subcellular location">
    <subcellularLocation>
        <location evidence="2">Cell membrane</location>
        <topology evidence="2">Multi-pass membrane protein</topology>
    </subcellularLocation>
</comment>
<gene>
    <name evidence="16" type="primary">citS</name>
    <name evidence="16" type="ORF">GCM10011409_27810</name>
</gene>
<dbReference type="Pfam" id="PF17203">
    <property type="entry name" value="sCache_3_2"/>
    <property type="match status" value="1"/>
</dbReference>